<accession>A0A368KMR1</accession>
<dbReference type="OrthoDB" id="9757152at2"/>
<sequence length="196" mass="20520">MHSYLRQATDDQSRVLGPFLDDSDGKSPRTDLTIGNTEIQLIPNGGVAAAKHSGGASHRVNGEYSVTFDEVDTANVGELTVSVIVAGALPVRAKFIVLEEVVYDALFAPGSAVQVDLIDTPNAAASANLATSLLDLVNGVETDWTLRQLFRLTLALYAGNSTGGGTSFANPAGTKTRLQANVDSSGNRTVTNKDVT</sequence>
<dbReference type="Proteomes" id="UP000253562">
    <property type="component" value="Unassembled WGS sequence"/>
</dbReference>
<dbReference type="AlphaFoldDB" id="A0A368KMR1"/>
<comment type="caution">
    <text evidence="1">The sequence shown here is derived from an EMBL/GenBank/DDBJ whole genome shotgun (WGS) entry which is preliminary data.</text>
</comment>
<proteinExistence type="predicted"/>
<gene>
    <name evidence="1" type="ORF">DTL42_18310</name>
</gene>
<dbReference type="EMBL" id="QPEX01000037">
    <property type="protein sequence ID" value="RCS43940.1"/>
    <property type="molecule type" value="Genomic_DNA"/>
</dbReference>
<organism evidence="1 2">
    <name type="scientific">Bremerella cremea</name>
    <dbReference type="NCBI Taxonomy" id="1031537"/>
    <lineage>
        <taxon>Bacteria</taxon>
        <taxon>Pseudomonadati</taxon>
        <taxon>Planctomycetota</taxon>
        <taxon>Planctomycetia</taxon>
        <taxon>Pirellulales</taxon>
        <taxon>Pirellulaceae</taxon>
        <taxon>Bremerella</taxon>
    </lineage>
</organism>
<evidence type="ECO:0000313" key="2">
    <source>
        <dbReference type="Proteomes" id="UP000253562"/>
    </source>
</evidence>
<evidence type="ECO:0000313" key="1">
    <source>
        <dbReference type="EMBL" id="RCS43940.1"/>
    </source>
</evidence>
<reference evidence="1 2" key="1">
    <citation type="submission" date="2018-07" db="EMBL/GenBank/DDBJ databases">
        <title>Comparative genomes isolates from brazilian mangrove.</title>
        <authorList>
            <person name="De Araujo J.E."/>
            <person name="Taketani R.G."/>
            <person name="Silva M.C.P."/>
            <person name="Lourenco M.V."/>
            <person name="Oliveira V.M."/>
            <person name="Andreote F.D."/>
        </authorList>
    </citation>
    <scope>NUCLEOTIDE SEQUENCE [LARGE SCALE GENOMIC DNA]</scope>
    <source>
        <strain evidence="1 2">HEX PRIS-MGV</strain>
    </source>
</reference>
<protein>
    <submittedName>
        <fullName evidence="1">Uncharacterized protein</fullName>
    </submittedName>
</protein>
<dbReference type="RefSeq" id="WP_114370654.1">
    <property type="nucleotide sequence ID" value="NZ_QPEX01000037.1"/>
</dbReference>
<name>A0A368KMR1_9BACT</name>